<reference evidence="2" key="1">
    <citation type="submission" date="2022-11" db="UniProtKB">
        <authorList>
            <consortium name="WormBaseParasite"/>
        </authorList>
    </citation>
    <scope>IDENTIFICATION</scope>
</reference>
<protein>
    <submittedName>
        <fullName evidence="2">G-protein-signaling modulator 2</fullName>
    </submittedName>
</protein>
<evidence type="ECO:0000313" key="1">
    <source>
        <dbReference type="Proteomes" id="UP000887580"/>
    </source>
</evidence>
<dbReference type="WBParaSite" id="PS1159_v2.g23130.t1">
    <property type="protein sequence ID" value="PS1159_v2.g23130.t1"/>
    <property type="gene ID" value="PS1159_v2.g23130"/>
</dbReference>
<evidence type="ECO:0000313" key="2">
    <source>
        <dbReference type="WBParaSite" id="PS1159_v2.g23130.t1"/>
    </source>
</evidence>
<name>A0AC35G1X8_9BILA</name>
<proteinExistence type="predicted"/>
<sequence length="807" mass="90584">MDDTHQLCFASAQKGEELCRQGDNVQGLQYLQQALKFGTSDVYLLSALYSQLGNAHFALKNFDHAADFHSHDLILCRTIKDSIGEANAFSNLALAKSAQRLFDKAIPCIDCLMSIALKHNDKSLLSRAYYTKGYVYLQKARETVPRESEEISLFPHPIRSSCISDITREDLYTAIDSFLTHSKIAEEISDQTALALAYGNLGLCHFMLEEYDASCQYHEKRLELARACNDKPAMRRAFTNIGNAHFFNSDFQRAIKNYESAAKVSEEMGEKQLQAQAIYSIGISSMIEGHLDQAISAHSKHLQTCRELKDRLGQSRSLTALASIFSVLKQTPKVVYFFIVKYRIALELNDYEMECRVRTSIRVAIQSDPMSIIKDGRVVLDSSSDLECPLLADDLEEDEDLPLDPTSISFALREDGKATSVPNLTEAMTKYCIDCSNGLRPGKVLPVKHLGDGMQTNVSSARSLPNVKNVEHEGDLFDIIARTQCRRIDDQRCDPAILKDVSNNSLRQTDTFRVSNSKLYDSQKDRRKSLLPKFSNFTKDKLHLSMKRKKKPHTEMPPIPFSSTPLSRAGKAATINVSPLSSGQQPTYYRSSSSVYSEFGNTTVISTPNASTTNVFAVPEIPLARRRNNSECNVTMNEENFKRTASVQFFNESKAPRASLEDFENLCFNNENEPSFPTVTGKYNPEAILDLIASIQSRRMDEQRADLILLGLKDREQFLAHFNKELAEKMVSSEEQLVDEKLYDLIMQCQGDRIEEQRSALGGKDNIEEDIKAIVLKMQAGRIEGQRADLKSPTSKSPSDEAVTAQT</sequence>
<organism evidence="1 2">
    <name type="scientific">Panagrolaimus sp. PS1159</name>
    <dbReference type="NCBI Taxonomy" id="55785"/>
    <lineage>
        <taxon>Eukaryota</taxon>
        <taxon>Metazoa</taxon>
        <taxon>Ecdysozoa</taxon>
        <taxon>Nematoda</taxon>
        <taxon>Chromadorea</taxon>
        <taxon>Rhabditida</taxon>
        <taxon>Tylenchina</taxon>
        <taxon>Panagrolaimomorpha</taxon>
        <taxon>Panagrolaimoidea</taxon>
        <taxon>Panagrolaimidae</taxon>
        <taxon>Panagrolaimus</taxon>
    </lineage>
</organism>
<accession>A0AC35G1X8</accession>
<dbReference type="Proteomes" id="UP000887580">
    <property type="component" value="Unplaced"/>
</dbReference>